<dbReference type="Gene3D" id="2.70.98.10">
    <property type="match status" value="1"/>
</dbReference>
<keyword evidence="2" id="KW-1185">Reference proteome</keyword>
<gene>
    <name evidence="1" type="ORF">KDH_44780</name>
</gene>
<proteinExistence type="predicted"/>
<name>A0ABQ6FTQ9_9CHLR</name>
<dbReference type="InterPro" id="IPR011013">
    <property type="entry name" value="Gal_mutarotase_sf_dom"/>
</dbReference>
<evidence type="ECO:0000313" key="1">
    <source>
        <dbReference type="EMBL" id="GLV57642.1"/>
    </source>
</evidence>
<accession>A0ABQ6FTQ9</accession>
<protein>
    <recommendedName>
        <fullName evidence="3">Aldose 1-epimerase</fullName>
    </recommendedName>
</protein>
<evidence type="ECO:0000313" key="2">
    <source>
        <dbReference type="Proteomes" id="UP001344906"/>
    </source>
</evidence>
<dbReference type="Proteomes" id="UP001344906">
    <property type="component" value="Unassembled WGS sequence"/>
</dbReference>
<sequence length="291" mass="32828">MITDKNSYLHTMGVDNIMTFTQFPMEREVVLSAGDTKVGVMPDICLVSHFQVGDWQVLYRASETGNIKRWGMPLMIPNFSRLKQGIFQEKGTMLPIHGFGRTMPWEVLQQDAASITIQLTNNEQTYAQYPYKFAFTSQIVAGEGTLTYTLTMENRSDEVMPIAPGFHPYFSVAQKDKADITIDGLPRIDPQAIQWATQPPDQPNPFPHSVTVHMPHEGDLTIAEQPVDERYSLSTMQVWSEPSTAPDHDFICFEPVVTSEDGLNRPADRLNIAPRGSHRLILQLSARPYQS</sequence>
<dbReference type="SUPFAM" id="SSF74650">
    <property type="entry name" value="Galactose mutarotase-like"/>
    <property type="match status" value="1"/>
</dbReference>
<organism evidence="1 2">
    <name type="scientific">Dictyobacter halimunensis</name>
    <dbReference type="NCBI Taxonomy" id="3026934"/>
    <lineage>
        <taxon>Bacteria</taxon>
        <taxon>Bacillati</taxon>
        <taxon>Chloroflexota</taxon>
        <taxon>Ktedonobacteria</taxon>
        <taxon>Ktedonobacterales</taxon>
        <taxon>Dictyobacteraceae</taxon>
        <taxon>Dictyobacter</taxon>
    </lineage>
</organism>
<dbReference type="EMBL" id="BSRI01000002">
    <property type="protein sequence ID" value="GLV57642.1"/>
    <property type="molecule type" value="Genomic_DNA"/>
</dbReference>
<dbReference type="InterPro" id="IPR014718">
    <property type="entry name" value="GH-type_carb-bd"/>
</dbReference>
<evidence type="ECO:0008006" key="3">
    <source>
        <dbReference type="Google" id="ProtNLM"/>
    </source>
</evidence>
<reference evidence="1 2" key="1">
    <citation type="submission" date="2023-02" db="EMBL/GenBank/DDBJ databases">
        <title>Dictyobacter halimunensis sp. nov., a new member of the class Ktedonobacteria from forest soil in a geothermal area.</title>
        <authorList>
            <person name="Rachmania M.K."/>
            <person name="Ningsih F."/>
            <person name="Sakai Y."/>
            <person name="Yabe S."/>
            <person name="Yokota A."/>
            <person name="Sjamsuridzal W."/>
        </authorList>
    </citation>
    <scope>NUCLEOTIDE SEQUENCE [LARGE SCALE GENOMIC DNA]</scope>
    <source>
        <strain evidence="1 2">S3.2.2.5</strain>
    </source>
</reference>
<dbReference type="Pfam" id="PF01263">
    <property type="entry name" value="Aldose_epim"/>
    <property type="match status" value="1"/>
</dbReference>
<comment type="caution">
    <text evidence="1">The sequence shown here is derived from an EMBL/GenBank/DDBJ whole genome shotgun (WGS) entry which is preliminary data.</text>
</comment>
<dbReference type="InterPro" id="IPR008183">
    <property type="entry name" value="Aldose_1/G6P_1-epimerase"/>
</dbReference>